<name>A0AA39UH56_9AGAR</name>
<keyword evidence="1" id="KW-0812">Transmembrane</keyword>
<protein>
    <submittedName>
        <fullName evidence="2">Uncharacterized protein</fullName>
    </submittedName>
</protein>
<feature type="transmembrane region" description="Helical" evidence="1">
    <location>
        <begin position="26"/>
        <end position="44"/>
    </location>
</feature>
<evidence type="ECO:0000313" key="2">
    <source>
        <dbReference type="EMBL" id="KAK0487213.1"/>
    </source>
</evidence>
<proteinExistence type="predicted"/>
<dbReference type="Proteomes" id="UP001175227">
    <property type="component" value="Unassembled WGS sequence"/>
</dbReference>
<dbReference type="EMBL" id="JAUEPR010000003">
    <property type="protein sequence ID" value="KAK0487213.1"/>
    <property type="molecule type" value="Genomic_DNA"/>
</dbReference>
<evidence type="ECO:0000313" key="3">
    <source>
        <dbReference type="Proteomes" id="UP001175227"/>
    </source>
</evidence>
<comment type="caution">
    <text evidence="2">The sequence shown here is derived from an EMBL/GenBank/DDBJ whole genome shotgun (WGS) entry which is preliminary data.</text>
</comment>
<evidence type="ECO:0000256" key="1">
    <source>
        <dbReference type="SAM" id="Phobius"/>
    </source>
</evidence>
<gene>
    <name evidence="2" type="ORF">IW261DRAFT_1414949</name>
</gene>
<keyword evidence="1" id="KW-1133">Transmembrane helix</keyword>
<organism evidence="2 3">
    <name type="scientific">Armillaria novae-zelandiae</name>
    <dbReference type="NCBI Taxonomy" id="153914"/>
    <lineage>
        <taxon>Eukaryota</taxon>
        <taxon>Fungi</taxon>
        <taxon>Dikarya</taxon>
        <taxon>Basidiomycota</taxon>
        <taxon>Agaricomycotina</taxon>
        <taxon>Agaricomycetes</taxon>
        <taxon>Agaricomycetidae</taxon>
        <taxon>Agaricales</taxon>
        <taxon>Marasmiineae</taxon>
        <taxon>Physalacriaceae</taxon>
        <taxon>Armillaria</taxon>
    </lineage>
</organism>
<sequence length="330" mass="37615">MAPTKVTAEPSVSLFSLLLSTWGSRLSVSVCAILFFLFCVYPLLPPMSPKGLVIQLRGSVDETNALFREPGRLLLANATDIIIQLTRLEADTCSLERMLLDDQRLSLTSYDSFVFYLCQEKYIWINAYCYRRKINALKNRMEDREGKLRDAVARRSENNKTYGRSKIDPLDTDGHGLKCVPSNLYRQFLFQKTLDYELSIIDILLLHAQKDIHGANLNAAGTTVKTGRLLPLQLRLYYMFMAFATTRSLNVFSAFVMHFWHKLWINLSFNEATDGPGVSGSMMTVKHGLCLEARTQDTRPPDSFKNLVRKAKRSKQLRNLDSTAYTFVVI</sequence>
<reference evidence="2" key="1">
    <citation type="submission" date="2023-06" db="EMBL/GenBank/DDBJ databases">
        <authorList>
            <consortium name="Lawrence Berkeley National Laboratory"/>
            <person name="Ahrendt S."/>
            <person name="Sahu N."/>
            <person name="Indic B."/>
            <person name="Wong-Bajracharya J."/>
            <person name="Merenyi Z."/>
            <person name="Ke H.-M."/>
            <person name="Monk M."/>
            <person name="Kocsube S."/>
            <person name="Drula E."/>
            <person name="Lipzen A."/>
            <person name="Balint B."/>
            <person name="Henrissat B."/>
            <person name="Andreopoulos B."/>
            <person name="Martin F.M."/>
            <person name="Harder C.B."/>
            <person name="Rigling D."/>
            <person name="Ford K.L."/>
            <person name="Foster G.D."/>
            <person name="Pangilinan J."/>
            <person name="Papanicolaou A."/>
            <person name="Barry K."/>
            <person name="LaButti K."/>
            <person name="Viragh M."/>
            <person name="Koriabine M."/>
            <person name="Yan M."/>
            <person name="Riley R."/>
            <person name="Champramary S."/>
            <person name="Plett K.L."/>
            <person name="Tsai I.J."/>
            <person name="Slot J."/>
            <person name="Sipos G."/>
            <person name="Plett J."/>
            <person name="Nagy L.G."/>
            <person name="Grigoriev I.V."/>
        </authorList>
    </citation>
    <scope>NUCLEOTIDE SEQUENCE</scope>
    <source>
        <strain evidence="2">ICMP 16352</strain>
    </source>
</reference>
<dbReference type="AlphaFoldDB" id="A0AA39UH56"/>
<keyword evidence="1" id="KW-0472">Membrane</keyword>
<keyword evidence="3" id="KW-1185">Reference proteome</keyword>
<accession>A0AA39UH56</accession>